<accession>A0A5N0EGS6</accession>
<evidence type="ECO:0000313" key="1">
    <source>
        <dbReference type="EMBL" id="KAA8887789.1"/>
    </source>
</evidence>
<comment type="caution">
    <text evidence="1">The sequence shown here is derived from an EMBL/GenBank/DDBJ whole genome shotgun (WGS) entry which is preliminary data.</text>
</comment>
<dbReference type="Gene3D" id="3.30.530.20">
    <property type="match status" value="1"/>
</dbReference>
<gene>
    <name evidence="1" type="ORF">F3087_16925</name>
</gene>
<dbReference type="AlphaFoldDB" id="A0A5N0EGS6"/>
<sequence>MRPVVVTVSTDISAAPQRIWELLTDWENQGEWMREASDFEVVSAQRSGVGTIVATTVRIGGIATRDRIRVDVWQPPDGTNPTHLGIVHLSWVKGRGDIRLTKLSENVSRLDWTEQLHPPLGLPGALGMRLFAPLFARTFRRDLALLRTLAERG</sequence>
<dbReference type="EMBL" id="VXLC01000005">
    <property type="protein sequence ID" value="KAA8887789.1"/>
    <property type="molecule type" value="Genomic_DNA"/>
</dbReference>
<dbReference type="RefSeq" id="WP_150402951.1">
    <property type="nucleotide sequence ID" value="NZ_VXLC01000005.1"/>
</dbReference>
<dbReference type="OrthoDB" id="4823586at2"/>
<name>A0A5N0EGS6_9NOCA</name>
<dbReference type="InterPro" id="IPR019587">
    <property type="entry name" value="Polyketide_cyclase/dehydratase"/>
</dbReference>
<evidence type="ECO:0000313" key="2">
    <source>
        <dbReference type="Proteomes" id="UP000323876"/>
    </source>
</evidence>
<dbReference type="Proteomes" id="UP000323876">
    <property type="component" value="Unassembled WGS sequence"/>
</dbReference>
<dbReference type="InterPro" id="IPR023393">
    <property type="entry name" value="START-like_dom_sf"/>
</dbReference>
<dbReference type="Pfam" id="PF10604">
    <property type="entry name" value="Polyketide_cyc2"/>
    <property type="match status" value="1"/>
</dbReference>
<protein>
    <submittedName>
        <fullName evidence="1">SRPBCC family protein</fullName>
    </submittedName>
</protein>
<proteinExistence type="predicted"/>
<reference evidence="1 2" key="1">
    <citation type="submission" date="2019-09" db="EMBL/GenBank/DDBJ databases">
        <authorList>
            <person name="Wang X."/>
        </authorList>
    </citation>
    <scope>NUCLEOTIDE SEQUENCE [LARGE SCALE GENOMIC DNA]</scope>
    <source>
        <strain evidence="1 2">CICC 11023</strain>
    </source>
</reference>
<dbReference type="SUPFAM" id="SSF55961">
    <property type="entry name" value="Bet v1-like"/>
    <property type="match status" value="1"/>
</dbReference>
<organism evidence="1 2">
    <name type="scientific">Nocardia colli</name>
    <dbReference type="NCBI Taxonomy" id="2545717"/>
    <lineage>
        <taxon>Bacteria</taxon>
        <taxon>Bacillati</taxon>
        <taxon>Actinomycetota</taxon>
        <taxon>Actinomycetes</taxon>
        <taxon>Mycobacteriales</taxon>
        <taxon>Nocardiaceae</taxon>
        <taxon>Nocardia</taxon>
    </lineage>
</organism>
<keyword evidence="2" id="KW-1185">Reference proteome</keyword>
<dbReference type="CDD" id="cd07812">
    <property type="entry name" value="SRPBCC"/>
    <property type="match status" value="1"/>
</dbReference>